<dbReference type="Proteomes" id="UP000318582">
    <property type="component" value="Unassembled WGS sequence"/>
</dbReference>
<proteinExistence type="predicted"/>
<dbReference type="GO" id="GO:0016538">
    <property type="term" value="F:cyclin-dependent protein serine/threonine kinase regulator activity"/>
    <property type="evidence" value="ECO:0007669"/>
    <property type="project" value="TreeGrafter"/>
</dbReference>
<feature type="region of interest" description="Disordered" evidence="1">
    <location>
        <begin position="1"/>
        <end position="53"/>
    </location>
</feature>
<dbReference type="PANTHER" id="PTHR15615">
    <property type="match status" value="1"/>
</dbReference>
<organism evidence="2 3">
    <name type="scientific">Powellomyces hirtus</name>
    <dbReference type="NCBI Taxonomy" id="109895"/>
    <lineage>
        <taxon>Eukaryota</taxon>
        <taxon>Fungi</taxon>
        <taxon>Fungi incertae sedis</taxon>
        <taxon>Chytridiomycota</taxon>
        <taxon>Chytridiomycota incertae sedis</taxon>
        <taxon>Chytridiomycetes</taxon>
        <taxon>Spizellomycetales</taxon>
        <taxon>Powellomycetaceae</taxon>
        <taxon>Powellomyces</taxon>
    </lineage>
</organism>
<accession>A0A507E8Z0</accession>
<evidence type="ECO:0000313" key="2">
    <source>
        <dbReference type="EMBL" id="TPX59530.1"/>
    </source>
</evidence>
<dbReference type="GO" id="GO:0000307">
    <property type="term" value="C:cyclin-dependent protein kinase holoenzyme complex"/>
    <property type="evidence" value="ECO:0007669"/>
    <property type="project" value="TreeGrafter"/>
</dbReference>
<dbReference type="EMBL" id="QEAQ01000024">
    <property type="protein sequence ID" value="TPX59530.1"/>
    <property type="molecule type" value="Genomic_DNA"/>
</dbReference>
<dbReference type="CDD" id="cd20557">
    <property type="entry name" value="CYCLIN_ScPCL1-like"/>
    <property type="match status" value="1"/>
</dbReference>
<dbReference type="PANTHER" id="PTHR15615:SF27">
    <property type="entry name" value="PHO85 CYCLIN CLG1"/>
    <property type="match status" value="1"/>
</dbReference>
<dbReference type="GO" id="GO:0005634">
    <property type="term" value="C:nucleus"/>
    <property type="evidence" value="ECO:0007669"/>
    <property type="project" value="TreeGrafter"/>
</dbReference>
<feature type="compositionally biased region" description="Low complexity" evidence="1">
    <location>
        <begin position="7"/>
        <end position="19"/>
    </location>
</feature>
<dbReference type="Gene3D" id="1.10.472.10">
    <property type="entry name" value="Cyclin-like"/>
    <property type="match status" value="1"/>
</dbReference>
<keyword evidence="3" id="KW-1185">Reference proteome</keyword>
<dbReference type="AlphaFoldDB" id="A0A507E8Z0"/>
<protein>
    <recommendedName>
        <fullName evidence="4">Cyclin N-terminal domain-containing protein</fullName>
    </recommendedName>
</protein>
<dbReference type="GO" id="GO:0019901">
    <property type="term" value="F:protein kinase binding"/>
    <property type="evidence" value="ECO:0007669"/>
    <property type="project" value="InterPro"/>
</dbReference>
<feature type="region of interest" description="Disordered" evidence="1">
    <location>
        <begin position="138"/>
        <end position="160"/>
    </location>
</feature>
<evidence type="ECO:0000313" key="3">
    <source>
        <dbReference type="Proteomes" id="UP000318582"/>
    </source>
</evidence>
<feature type="region of interest" description="Disordered" evidence="1">
    <location>
        <begin position="323"/>
        <end position="342"/>
    </location>
</feature>
<feature type="compositionally biased region" description="Low complexity" evidence="1">
    <location>
        <begin position="31"/>
        <end position="51"/>
    </location>
</feature>
<evidence type="ECO:0000256" key="1">
    <source>
        <dbReference type="SAM" id="MobiDB-lite"/>
    </source>
</evidence>
<evidence type="ECO:0008006" key="4">
    <source>
        <dbReference type="Google" id="ProtNLM"/>
    </source>
</evidence>
<sequence>MCYRYPEQQQHQQGRQQQQHQERSMCPSPPSVSSSSTCSTASSASAPSPCSNAKPQRVAQFICTVVHRTWPNRPRTPISISTSTTATCSSTPIIPTPHPSFVAFVTRVVRTSGVSSPILFLALLYIIRLRRATKVTLPTPTSTSSLSPLPLSPTSGTTSSISSSTSTAAAFESQAALAEARLVTAAIILAQKITDDNRFTNKTWSELTGFALNDVNKMEADFLDRIDFRLNVSDAEYASWVRHCSAWARQIGAPLEDTHGRSLSLQQQQQHQQHQFGIITPTPSPPLQQLPLPGYYRKRKIGTHDAAIPDGDETGELRRKIPRHPHHHHRSTSWTPGTSPHSLQQHQQYHQLAAPPLPPSSYSLETTITDNTLYTPSNPYLDHHFLPPPHPQQLYSVTYDPNSGAVYHLPATPGFTVYPYPIVVPKPYPHPYL</sequence>
<name>A0A507E8Z0_9FUNG</name>
<dbReference type="Pfam" id="PF08613">
    <property type="entry name" value="Cyclin"/>
    <property type="match status" value="1"/>
</dbReference>
<comment type="caution">
    <text evidence="2">The sequence shown here is derived from an EMBL/GenBank/DDBJ whole genome shotgun (WGS) entry which is preliminary data.</text>
</comment>
<dbReference type="InterPro" id="IPR013922">
    <property type="entry name" value="Cyclin_PHO80-like"/>
</dbReference>
<reference evidence="2 3" key="1">
    <citation type="journal article" date="2019" name="Sci. Rep.">
        <title>Comparative genomics of chytrid fungi reveal insights into the obligate biotrophic and pathogenic lifestyle of Synchytrium endobioticum.</title>
        <authorList>
            <person name="van de Vossenberg B.T.L.H."/>
            <person name="Warris S."/>
            <person name="Nguyen H.D.T."/>
            <person name="van Gent-Pelzer M.P.E."/>
            <person name="Joly D.L."/>
            <person name="van de Geest H.C."/>
            <person name="Bonants P.J.M."/>
            <person name="Smith D.S."/>
            <person name="Levesque C.A."/>
            <person name="van der Lee T.A.J."/>
        </authorList>
    </citation>
    <scope>NUCLEOTIDE SEQUENCE [LARGE SCALE GENOMIC DNA]</scope>
    <source>
        <strain evidence="2 3">CBS 809.83</strain>
    </source>
</reference>
<gene>
    <name evidence="2" type="ORF">PhCBS80983_g02404</name>
</gene>